<dbReference type="InterPro" id="IPR036020">
    <property type="entry name" value="WW_dom_sf"/>
</dbReference>
<feature type="region of interest" description="Disordered" evidence="1">
    <location>
        <begin position="74"/>
        <end position="147"/>
    </location>
</feature>
<protein>
    <recommendedName>
        <fullName evidence="2">WW domain-containing protein</fullName>
    </recommendedName>
</protein>
<evidence type="ECO:0000313" key="4">
    <source>
        <dbReference type="Proteomes" id="UP000799750"/>
    </source>
</evidence>
<dbReference type="AlphaFoldDB" id="A0A6A6QID6"/>
<keyword evidence="4" id="KW-1185">Reference proteome</keyword>
<reference evidence="3" key="1">
    <citation type="journal article" date="2020" name="Stud. Mycol.">
        <title>101 Dothideomycetes genomes: a test case for predicting lifestyles and emergence of pathogens.</title>
        <authorList>
            <person name="Haridas S."/>
            <person name="Albert R."/>
            <person name="Binder M."/>
            <person name="Bloem J."/>
            <person name="Labutti K."/>
            <person name="Salamov A."/>
            <person name="Andreopoulos B."/>
            <person name="Baker S."/>
            <person name="Barry K."/>
            <person name="Bills G."/>
            <person name="Bluhm B."/>
            <person name="Cannon C."/>
            <person name="Castanera R."/>
            <person name="Culley D."/>
            <person name="Daum C."/>
            <person name="Ezra D."/>
            <person name="Gonzalez J."/>
            <person name="Henrissat B."/>
            <person name="Kuo A."/>
            <person name="Liang C."/>
            <person name="Lipzen A."/>
            <person name="Lutzoni F."/>
            <person name="Magnuson J."/>
            <person name="Mondo S."/>
            <person name="Nolan M."/>
            <person name="Ohm R."/>
            <person name="Pangilinan J."/>
            <person name="Park H.-J."/>
            <person name="Ramirez L."/>
            <person name="Alfaro M."/>
            <person name="Sun H."/>
            <person name="Tritt A."/>
            <person name="Yoshinaga Y."/>
            <person name="Zwiers L.-H."/>
            <person name="Turgeon B."/>
            <person name="Goodwin S."/>
            <person name="Spatafora J."/>
            <person name="Crous P."/>
            <person name="Grigoriev I."/>
        </authorList>
    </citation>
    <scope>NUCLEOTIDE SEQUENCE</scope>
    <source>
        <strain evidence="3">CBS 269.34</strain>
    </source>
</reference>
<dbReference type="Proteomes" id="UP000799750">
    <property type="component" value="Unassembled WGS sequence"/>
</dbReference>
<dbReference type="PROSITE" id="PS50020">
    <property type="entry name" value="WW_DOMAIN_2"/>
    <property type="match status" value="1"/>
</dbReference>
<dbReference type="PROSITE" id="PS01159">
    <property type="entry name" value="WW_DOMAIN_1"/>
    <property type="match status" value="1"/>
</dbReference>
<feature type="compositionally biased region" description="Polar residues" evidence="1">
    <location>
        <begin position="90"/>
        <end position="105"/>
    </location>
</feature>
<dbReference type="EMBL" id="MU004194">
    <property type="protein sequence ID" value="KAF2491981.1"/>
    <property type="molecule type" value="Genomic_DNA"/>
</dbReference>
<feature type="region of interest" description="Disordered" evidence="1">
    <location>
        <begin position="168"/>
        <end position="238"/>
    </location>
</feature>
<proteinExistence type="predicted"/>
<evidence type="ECO:0000256" key="1">
    <source>
        <dbReference type="SAM" id="MobiDB-lite"/>
    </source>
</evidence>
<gene>
    <name evidence="3" type="ORF">BU16DRAFT_541921</name>
</gene>
<feature type="compositionally biased region" description="Basic and acidic residues" evidence="1">
    <location>
        <begin position="314"/>
        <end position="334"/>
    </location>
</feature>
<dbReference type="SMART" id="SM00456">
    <property type="entry name" value="WW"/>
    <property type="match status" value="1"/>
</dbReference>
<feature type="domain" description="WW" evidence="2">
    <location>
        <begin position="139"/>
        <end position="173"/>
    </location>
</feature>
<feature type="compositionally biased region" description="Basic and acidic residues" evidence="1">
    <location>
        <begin position="342"/>
        <end position="353"/>
    </location>
</feature>
<name>A0A6A6QID6_9PEZI</name>
<dbReference type="Pfam" id="PF00397">
    <property type="entry name" value="WW"/>
    <property type="match status" value="1"/>
</dbReference>
<feature type="region of interest" description="Disordered" evidence="1">
    <location>
        <begin position="314"/>
        <end position="353"/>
    </location>
</feature>
<evidence type="ECO:0000259" key="2">
    <source>
        <dbReference type="PROSITE" id="PS50020"/>
    </source>
</evidence>
<accession>A0A6A6QID6</accession>
<dbReference type="OrthoDB" id="2444812at2759"/>
<organism evidence="3 4">
    <name type="scientific">Lophium mytilinum</name>
    <dbReference type="NCBI Taxonomy" id="390894"/>
    <lineage>
        <taxon>Eukaryota</taxon>
        <taxon>Fungi</taxon>
        <taxon>Dikarya</taxon>
        <taxon>Ascomycota</taxon>
        <taxon>Pezizomycotina</taxon>
        <taxon>Dothideomycetes</taxon>
        <taxon>Pleosporomycetidae</taxon>
        <taxon>Mytilinidiales</taxon>
        <taxon>Mytilinidiaceae</taxon>
        <taxon>Lophium</taxon>
    </lineage>
</organism>
<dbReference type="InterPro" id="IPR001202">
    <property type="entry name" value="WW_dom"/>
</dbReference>
<dbReference type="SUPFAM" id="SSF51045">
    <property type="entry name" value="WW domain"/>
    <property type="match status" value="1"/>
</dbReference>
<evidence type="ECO:0000313" key="3">
    <source>
        <dbReference type="EMBL" id="KAF2491981.1"/>
    </source>
</evidence>
<dbReference type="Gene3D" id="2.20.70.10">
    <property type="match status" value="1"/>
</dbReference>
<sequence length="353" mass="38106">MASRERTTMADICVALSPAATTWPQTQVMPDGMQMHRSTCMRATSLPPVDEAQEPARLMVGDTMAPVPVESAPAVELDASRESSGEIDEQQATSTSRSEGPSNDADSPPLPDEDVPPLPSEEVPALEDGEAPPLPDEQPPEEDGWEPVWDQTAGAFYFYNRLTHATQWENPRVPTGPDASAGGLGAYDRMGSSGAPGTMSGAPGTTSSTYGAPGTSSPPPRLHGGYNPAIHGDYDPNADYALEAAKEEQAAEDAAARAAGLDPTSQYAATGFFNRFTGRWQAAALNPENFNDENKSKRQMSAFFDVDAAANNHDGRSLKAERQGKKLTKQEVKAFRNKRREKKEEKRRAWLRD</sequence>
<dbReference type="CDD" id="cd00201">
    <property type="entry name" value="WW"/>
    <property type="match status" value="1"/>
</dbReference>